<reference evidence="2" key="1">
    <citation type="submission" date="2023-03" db="EMBL/GenBank/DDBJ databases">
        <title>Massive genome expansion in bonnet fungi (Mycena s.s.) driven by repeated elements and novel gene families across ecological guilds.</title>
        <authorList>
            <consortium name="Lawrence Berkeley National Laboratory"/>
            <person name="Harder C.B."/>
            <person name="Miyauchi S."/>
            <person name="Viragh M."/>
            <person name="Kuo A."/>
            <person name="Thoen E."/>
            <person name="Andreopoulos B."/>
            <person name="Lu D."/>
            <person name="Skrede I."/>
            <person name="Drula E."/>
            <person name="Henrissat B."/>
            <person name="Morin E."/>
            <person name="Kohler A."/>
            <person name="Barry K."/>
            <person name="LaButti K."/>
            <person name="Morin E."/>
            <person name="Salamov A."/>
            <person name="Lipzen A."/>
            <person name="Mereny Z."/>
            <person name="Hegedus B."/>
            <person name="Baldrian P."/>
            <person name="Stursova M."/>
            <person name="Weitz H."/>
            <person name="Taylor A."/>
            <person name="Grigoriev I.V."/>
            <person name="Nagy L.G."/>
            <person name="Martin F."/>
            <person name="Kauserud H."/>
        </authorList>
    </citation>
    <scope>NUCLEOTIDE SEQUENCE</scope>
    <source>
        <strain evidence="2">CBHHK002</strain>
    </source>
</reference>
<organism evidence="2 3">
    <name type="scientific">Mycena albidolilacea</name>
    <dbReference type="NCBI Taxonomy" id="1033008"/>
    <lineage>
        <taxon>Eukaryota</taxon>
        <taxon>Fungi</taxon>
        <taxon>Dikarya</taxon>
        <taxon>Basidiomycota</taxon>
        <taxon>Agaricomycotina</taxon>
        <taxon>Agaricomycetes</taxon>
        <taxon>Agaricomycetidae</taxon>
        <taxon>Agaricales</taxon>
        <taxon>Marasmiineae</taxon>
        <taxon>Mycenaceae</taxon>
        <taxon>Mycena</taxon>
    </lineage>
</organism>
<sequence length="452" mass="49597">MTSTKHTHSSPSQRTEESSNLSVLATAAMLQSRTTQGEPDCDLSTPNTDDVIDILDSEEEKESEARSKTKTRTKTKTKPSSGKKSEKEPIGNPTTFELLVPTPQGSSRVLTIPFNSDFDSGQAKIYQAIGCDNVTRKPNLSYKLTPCAKAICLKDEDSWNSLCTAVMTKFTKNKGKKILQIKIVIPVPYMDAMIKHLAPKAKSNGAKKKGRPSAHTVLDLDHAFGNKLDNDAGDGAAAMEDKNKALDRLEKKYKGKCESCSKTSPDIWCKINRDSKHAHLTFHQCQAWAVALVQKNHGVTYDATPNMDLFSRFHFKVPAPAPPATPVSSSVFGLVALAMAGSRRTGAAIMASLLAPSCMHPQLPTLQLSPARRQDGGNFYIFMQEIDSLHPMHRLSRFIDTLADKEEYLIVRDLRDLGAEYLISSVHIPSATVNWLISMARACVNGTPLPQT</sequence>
<dbReference type="Proteomes" id="UP001218218">
    <property type="component" value="Unassembled WGS sequence"/>
</dbReference>
<feature type="region of interest" description="Disordered" evidence="1">
    <location>
        <begin position="1"/>
        <end position="101"/>
    </location>
</feature>
<gene>
    <name evidence="2" type="ORF">DFH08DRAFT_824582</name>
</gene>
<evidence type="ECO:0000256" key="1">
    <source>
        <dbReference type="SAM" id="MobiDB-lite"/>
    </source>
</evidence>
<feature type="compositionally biased region" description="Acidic residues" evidence="1">
    <location>
        <begin position="50"/>
        <end position="62"/>
    </location>
</feature>
<evidence type="ECO:0000313" key="2">
    <source>
        <dbReference type="EMBL" id="KAJ7306857.1"/>
    </source>
</evidence>
<keyword evidence="3" id="KW-1185">Reference proteome</keyword>
<protein>
    <submittedName>
        <fullName evidence="2">Uncharacterized protein</fullName>
    </submittedName>
</protein>
<dbReference type="EMBL" id="JARIHO010000091">
    <property type="protein sequence ID" value="KAJ7306857.1"/>
    <property type="molecule type" value="Genomic_DNA"/>
</dbReference>
<proteinExistence type="predicted"/>
<feature type="compositionally biased region" description="Polar residues" evidence="1">
    <location>
        <begin position="9"/>
        <end position="37"/>
    </location>
</feature>
<comment type="caution">
    <text evidence="2">The sequence shown here is derived from an EMBL/GenBank/DDBJ whole genome shotgun (WGS) entry which is preliminary data.</text>
</comment>
<name>A0AAD7EB04_9AGAR</name>
<feature type="compositionally biased region" description="Basic residues" evidence="1">
    <location>
        <begin position="68"/>
        <end position="77"/>
    </location>
</feature>
<accession>A0AAD7EB04</accession>
<dbReference type="AlphaFoldDB" id="A0AAD7EB04"/>
<evidence type="ECO:0000313" key="3">
    <source>
        <dbReference type="Proteomes" id="UP001218218"/>
    </source>
</evidence>